<dbReference type="GO" id="GO:0015768">
    <property type="term" value="P:maltose transport"/>
    <property type="evidence" value="ECO:0007669"/>
    <property type="project" value="TreeGrafter"/>
</dbReference>
<dbReference type="InterPro" id="IPR006059">
    <property type="entry name" value="SBP"/>
</dbReference>
<evidence type="ECO:0000256" key="3">
    <source>
        <dbReference type="ARBA" id="ARBA00022729"/>
    </source>
</evidence>
<comment type="similarity">
    <text evidence="1">Belongs to the bacterial solute-binding protein 1 family.</text>
</comment>
<evidence type="ECO:0000256" key="2">
    <source>
        <dbReference type="ARBA" id="ARBA00022448"/>
    </source>
</evidence>
<dbReference type="Proteomes" id="UP000295008">
    <property type="component" value="Unassembled WGS sequence"/>
</dbReference>
<dbReference type="RefSeq" id="WP_132016683.1">
    <property type="nucleotide sequence ID" value="NZ_SLUN01000040.1"/>
</dbReference>
<dbReference type="GO" id="GO:0055052">
    <property type="term" value="C:ATP-binding cassette (ABC) transporter complex, substrate-binding subunit-containing"/>
    <property type="evidence" value="ECO:0007669"/>
    <property type="project" value="TreeGrafter"/>
</dbReference>
<proteinExistence type="inferred from homology"/>
<protein>
    <submittedName>
        <fullName evidence="5">Carbohydrate ABC transporter substrate-binding protein (CUT1 family)</fullName>
    </submittedName>
</protein>
<comment type="caution">
    <text evidence="5">The sequence shown here is derived from an EMBL/GenBank/DDBJ whole genome shotgun (WGS) entry which is preliminary data.</text>
</comment>
<feature type="chain" id="PRO_5020623151" evidence="4">
    <location>
        <begin position="25"/>
        <end position="411"/>
    </location>
</feature>
<dbReference type="AlphaFoldDB" id="A0A4R1R0K0"/>
<dbReference type="SUPFAM" id="SSF53850">
    <property type="entry name" value="Periplasmic binding protein-like II"/>
    <property type="match status" value="1"/>
</dbReference>
<dbReference type="GO" id="GO:0042956">
    <property type="term" value="P:maltodextrin transmembrane transport"/>
    <property type="evidence" value="ECO:0007669"/>
    <property type="project" value="TreeGrafter"/>
</dbReference>
<reference evidence="5 6" key="1">
    <citation type="submission" date="2019-03" db="EMBL/GenBank/DDBJ databases">
        <title>Genomic Encyclopedia of Type Strains, Phase IV (KMG-IV): sequencing the most valuable type-strain genomes for metagenomic binning, comparative biology and taxonomic classification.</title>
        <authorList>
            <person name="Goeker M."/>
        </authorList>
    </citation>
    <scope>NUCLEOTIDE SEQUENCE [LARGE SCALE GENOMIC DNA]</scope>
    <source>
        <strain evidence="5 6">LX-B</strain>
    </source>
</reference>
<dbReference type="GO" id="GO:1901982">
    <property type="term" value="F:maltose binding"/>
    <property type="evidence" value="ECO:0007669"/>
    <property type="project" value="TreeGrafter"/>
</dbReference>
<dbReference type="Gene3D" id="3.40.190.10">
    <property type="entry name" value="Periplasmic binding protein-like II"/>
    <property type="match status" value="1"/>
</dbReference>
<evidence type="ECO:0000256" key="4">
    <source>
        <dbReference type="SAM" id="SignalP"/>
    </source>
</evidence>
<feature type="signal peptide" evidence="4">
    <location>
        <begin position="1"/>
        <end position="24"/>
    </location>
</feature>
<keyword evidence="3 4" id="KW-0732">Signal</keyword>
<evidence type="ECO:0000256" key="1">
    <source>
        <dbReference type="ARBA" id="ARBA00008520"/>
    </source>
</evidence>
<name>A0A4R1R0K0_HYDET</name>
<dbReference type="Pfam" id="PF13416">
    <property type="entry name" value="SBP_bac_8"/>
    <property type="match status" value="1"/>
</dbReference>
<dbReference type="CDD" id="cd14748">
    <property type="entry name" value="PBP2_UgpB"/>
    <property type="match status" value="1"/>
</dbReference>
<dbReference type="EMBL" id="SLUN01000040">
    <property type="protein sequence ID" value="TCL58812.1"/>
    <property type="molecule type" value="Genomic_DNA"/>
</dbReference>
<sequence>MKKSLIVAALLCAMALLLAPQTFATTKLVYWDLFSGGDADFMTAMVKEFNRTHPDIFVDEVPNKWDDYYNHLLTALVAKKGPDVCIIHTSNLPAFASKKVLLPLDGPIAKYNFPAKDFGAKLWNGGKYQGKQVAIPLDVHPFILYYNKELLARAGFMKDDKPQIPANPEEFASFLKTIRAKTGKFPLTLETNGFGGYRSWYSLLNQAGGSLMSANGKKMTVNSETALKTLTWWTNLLKENGINSMNYDESVALFSQGQSALHINGVWVTGGFEKQNGLKFGAMPFPNLFGSKDAWGNSHNFVIPNPAKADPNRIKATLTFIDWMTANSDKWALAGHIPPRYSVLQGEKYKSMPYRPGYAAQMESIAYLPSNVHMLEIEQFMADEIAAAYSGAKTPAQALATIEQKSNRVLK</sequence>
<keyword evidence="2" id="KW-0813">Transport</keyword>
<dbReference type="PANTHER" id="PTHR30061">
    <property type="entry name" value="MALTOSE-BINDING PERIPLASMIC PROTEIN"/>
    <property type="match status" value="1"/>
</dbReference>
<dbReference type="PANTHER" id="PTHR30061:SF50">
    <property type="entry name" value="MALTOSE_MALTODEXTRIN-BINDING PERIPLASMIC PROTEIN"/>
    <property type="match status" value="1"/>
</dbReference>
<keyword evidence="6" id="KW-1185">Reference proteome</keyword>
<gene>
    <name evidence="5" type="ORF">EDC14_104026</name>
</gene>
<organism evidence="5 6">
    <name type="scientific">Hydrogenispora ethanolica</name>
    <dbReference type="NCBI Taxonomy" id="1082276"/>
    <lineage>
        <taxon>Bacteria</taxon>
        <taxon>Bacillati</taxon>
        <taxon>Bacillota</taxon>
        <taxon>Hydrogenispora</taxon>
    </lineage>
</organism>
<evidence type="ECO:0000313" key="5">
    <source>
        <dbReference type="EMBL" id="TCL58812.1"/>
    </source>
</evidence>
<accession>A0A4R1R0K0</accession>
<dbReference type="OrthoDB" id="9768630at2"/>
<evidence type="ECO:0000313" key="6">
    <source>
        <dbReference type="Proteomes" id="UP000295008"/>
    </source>
</evidence>